<dbReference type="AlphaFoldDB" id="A0AA86RGT5"/>
<reference evidence="2" key="1">
    <citation type="submission" date="2023-06" db="EMBL/GenBank/DDBJ databases">
        <authorList>
            <person name="Kurt Z."/>
        </authorList>
    </citation>
    <scope>NUCLEOTIDE SEQUENCE</scope>
</reference>
<evidence type="ECO:0000259" key="1">
    <source>
        <dbReference type="PROSITE" id="PS50181"/>
    </source>
</evidence>
<organism evidence="2">
    <name type="scientific">Hexamita inflata</name>
    <dbReference type="NCBI Taxonomy" id="28002"/>
    <lineage>
        <taxon>Eukaryota</taxon>
        <taxon>Metamonada</taxon>
        <taxon>Diplomonadida</taxon>
        <taxon>Hexamitidae</taxon>
        <taxon>Hexamitinae</taxon>
        <taxon>Hexamita</taxon>
    </lineage>
</organism>
<dbReference type="EMBL" id="CAXDID020000340">
    <property type="protein sequence ID" value="CAL6079340.1"/>
    <property type="molecule type" value="Genomic_DNA"/>
</dbReference>
<evidence type="ECO:0000313" key="2">
    <source>
        <dbReference type="EMBL" id="CAI9974468.1"/>
    </source>
</evidence>
<keyword evidence="4" id="KW-1185">Reference proteome</keyword>
<gene>
    <name evidence="3" type="ORF">HINF_LOCUS59336</name>
    <name evidence="2" type="ORF">HINF_LOCUS62113</name>
</gene>
<dbReference type="InterPro" id="IPR001810">
    <property type="entry name" value="F-box_dom"/>
</dbReference>
<proteinExistence type="predicted"/>
<dbReference type="EMBL" id="CATOUU010001149">
    <property type="protein sequence ID" value="CAI9974468.1"/>
    <property type="molecule type" value="Genomic_DNA"/>
</dbReference>
<reference evidence="3 4" key="2">
    <citation type="submission" date="2024-07" db="EMBL/GenBank/DDBJ databases">
        <authorList>
            <person name="Akdeniz Z."/>
        </authorList>
    </citation>
    <scope>NUCLEOTIDE SEQUENCE [LARGE SCALE GENOMIC DNA]</scope>
</reference>
<evidence type="ECO:0000313" key="3">
    <source>
        <dbReference type="EMBL" id="CAL6079340.1"/>
    </source>
</evidence>
<accession>A0AA86RGT5</accession>
<name>A0AA86RGT5_9EUKA</name>
<dbReference type="PROSITE" id="PS50181">
    <property type="entry name" value="FBOX"/>
    <property type="match status" value="1"/>
</dbReference>
<dbReference type="Proteomes" id="UP001642409">
    <property type="component" value="Unassembled WGS sequence"/>
</dbReference>
<sequence>MQENISDDVLITSIAKMLDIQQSDRSIQNVVVAILKLPDEIYKNIFIMLSYKLNINSAVLHRQFSDILQKYLDNKFTSGQQITNIRSLDQTYNNAQPPQLVPPEQSNFAQIFGDSSCQKSDSVSALSKLNQSKYQNVFQEDNNKQWEDLVQQIAEIQPNIFTKPQSDPPRTKINQNQNELEKQGRTQTKQHQEFQELFSSSAKHLLQNFTDVSQITDKQLCGEIARYLNECTSVDFWGMLSKLVQSRTAVQLREYYKKSFSRLMFTECLAQNDKVVLKQLVASMPHSKPSEIATKFMDMFQERNYFKRNVIMYIVNMKNFVNAKQK</sequence>
<feature type="domain" description="F-box" evidence="1">
    <location>
        <begin position="31"/>
        <end position="79"/>
    </location>
</feature>
<protein>
    <submittedName>
        <fullName evidence="2">F-box domain</fullName>
    </submittedName>
    <submittedName>
        <fullName evidence="3">F-box_domain</fullName>
    </submittedName>
</protein>
<evidence type="ECO:0000313" key="4">
    <source>
        <dbReference type="Proteomes" id="UP001642409"/>
    </source>
</evidence>
<comment type="caution">
    <text evidence="2">The sequence shown here is derived from an EMBL/GenBank/DDBJ whole genome shotgun (WGS) entry which is preliminary data.</text>
</comment>